<dbReference type="InterPro" id="IPR029058">
    <property type="entry name" value="AB_hydrolase_fold"/>
</dbReference>
<sequence length="251" mass="27571">MASHPPAKCCTVGVKHDGEAKGELKDFNGISTYFAYPESKNTEFAVLLLPDVMGHANNAKLIADQFAANGYFTVFPDLFEGDPVPTPRPENFQIGEWLKSHTTAHVDPIIETTIKGIKEELGVKKIAAAGYCFGGKYVARFLAKGRGVDVGYTAHPSFVDVEELQGITGPFSIAAAETDTIFPAEKRRESEDILQRMDVPYQISLYSGVEHGFSVRGDVSKQQVRFAKEAAFLQAVQWFDEYLKAKPDTAS</sequence>
<feature type="domain" description="Dienelactone hydrolase" evidence="1">
    <location>
        <begin position="30"/>
        <end position="243"/>
    </location>
</feature>
<dbReference type="EMBL" id="MU003783">
    <property type="protein sequence ID" value="KAF2722306.1"/>
    <property type="molecule type" value="Genomic_DNA"/>
</dbReference>
<name>A0A9P4QCE4_9PEZI</name>
<comment type="caution">
    <text evidence="2">The sequence shown here is derived from an EMBL/GenBank/DDBJ whole genome shotgun (WGS) entry which is preliminary data.</text>
</comment>
<dbReference type="PANTHER" id="PTHR17630">
    <property type="entry name" value="DIENELACTONE HYDROLASE"/>
    <property type="match status" value="1"/>
</dbReference>
<dbReference type="Gene3D" id="3.40.50.1820">
    <property type="entry name" value="alpha/beta hydrolase"/>
    <property type="match status" value="1"/>
</dbReference>
<keyword evidence="3" id="KW-1185">Reference proteome</keyword>
<dbReference type="InterPro" id="IPR002925">
    <property type="entry name" value="Dienelactn_hydro"/>
</dbReference>
<dbReference type="OrthoDB" id="17560at2759"/>
<dbReference type="Pfam" id="PF01738">
    <property type="entry name" value="DLH"/>
    <property type="match status" value="1"/>
</dbReference>
<dbReference type="GO" id="GO:0016787">
    <property type="term" value="F:hydrolase activity"/>
    <property type="evidence" value="ECO:0007669"/>
    <property type="project" value="InterPro"/>
</dbReference>
<proteinExistence type="predicted"/>
<dbReference type="PANTHER" id="PTHR17630:SF44">
    <property type="entry name" value="PROTEIN AIM2"/>
    <property type="match status" value="1"/>
</dbReference>
<evidence type="ECO:0000313" key="2">
    <source>
        <dbReference type="EMBL" id="KAF2722306.1"/>
    </source>
</evidence>
<dbReference type="SUPFAM" id="SSF53474">
    <property type="entry name" value="alpha/beta-Hydrolases"/>
    <property type="match status" value="1"/>
</dbReference>
<organism evidence="2 3">
    <name type="scientific">Polychaeton citri CBS 116435</name>
    <dbReference type="NCBI Taxonomy" id="1314669"/>
    <lineage>
        <taxon>Eukaryota</taxon>
        <taxon>Fungi</taxon>
        <taxon>Dikarya</taxon>
        <taxon>Ascomycota</taxon>
        <taxon>Pezizomycotina</taxon>
        <taxon>Dothideomycetes</taxon>
        <taxon>Dothideomycetidae</taxon>
        <taxon>Capnodiales</taxon>
        <taxon>Capnodiaceae</taxon>
        <taxon>Polychaeton</taxon>
    </lineage>
</organism>
<accession>A0A9P4QCE4</accession>
<gene>
    <name evidence="2" type="ORF">K431DRAFT_284000</name>
</gene>
<evidence type="ECO:0000313" key="3">
    <source>
        <dbReference type="Proteomes" id="UP000799441"/>
    </source>
</evidence>
<reference evidence="2" key="1">
    <citation type="journal article" date="2020" name="Stud. Mycol.">
        <title>101 Dothideomycetes genomes: a test case for predicting lifestyles and emergence of pathogens.</title>
        <authorList>
            <person name="Haridas S."/>
            <person name="Albert R."/>
            <person name="Binder M."/>
            <person name="Bloem J."/>
            <person name="Labutti K."/>
            <person name="Salamov A."/>
            <person name="Andreopoulos B."/>
            <person name="Baker S."/>
            <person name="Barry K."/>
            <person name="Bills G."/>
            <person name="Bluhm B."/>
            <person name="Cannon C."/>
            <person name="Castanera R."/>
            <person name="Culley D."/>
            <person name="Daum C."/>
            <person name="Ezra D."/>
            <person name="Gonzalez J."/>
            <person name="Henrissat B."/>
            <person name="Kuo A."/>
            <person name="Liang C."/>
            <person name="Lipzen A."/>
            <person name="Lutzoni F."/>
            <person name="Magnuson J."/>
            <person name="Mondo S."/>
            <person name="Nolan M."/>
            <person name="Ohm R."/>
            <person name="Pangilinan J."/>
            <person name="Park H.-J."/>
            <person name="Ramirez L."/>
            <person name="Alfaro M."/>
            <person name="Sun H."/>
            <person name="Tritt A."/>
            <person name="Yoshinaga Y."/>
            <person name="Zwiers L.-H."/>
            <person name="Turgeon B."/>
            <person name="Goodwin S."/>
            <person name="Spatafora J."/>
            <person name="Crous P."/>
            <person name="Grigoriev I."/>
        </authorList>
    </citation>
    <scope>NUCLEOTIDE SEQUENCE</scope>
    <source>
        <strain evidence="2">CBS 116435</strain>
    </source>
</reference>
<dbReference type="AlphaFoldDB" id="A0A9P4QCE4"/>
<dbReference type="Proteomes" id="UP000799441">
    <property type="component" value="Unassembled WGS sequence"/>
</dbReference>
<protein>
    <submittedName>
        <fullName evidence="2">Alpha/beta-hydrolase</fullName>
    </submittedName>
</protein>
<evidence type="ECO:0000259" key="1">
    <source>
        <dbReference type="Pfam" id="PF01738"/>
    </source>
</evidence>